<dbReference type="AlphaFoldDB" id="A0A917K8C7"/>
<sequence length="161" mass="16586">MADLIIIAYPDLATAEASRAKLMQLQKEYLIELGDAVVAERQADGAVKLHQLINTTAAGAAGGAMWGTLIGLLFLNPLLGAAAGAAGGALSGYLTDVGIDDKFLKEAGEALTPGQAALCVLVRKVTADKVLPAMAHFGGTVLRTNLTSEQETKLRDALKAG</sequence>
<keyword evidence="2" id="KW-1185">Reference proteome</keyword>
<accession>A0A917K8C7</accession>
<dbReference type="Proteomes" id="UP000661507">
    <property type="component" value="Unassembled WGS sequence"/>
</dbReference>
<comment type="caution">
    <text evidence="1">The sequence shown here is derived from an EMBL/GenBank/DDBJ whole genome shotgun (WGS) entry which is preliminary data.</text>
</comment>
<proteinExistence type="predicted"/>
<evidence type="ECO:0000313" key="2">
    <source>
        <dbReference type="Proteomes" id="UP000661507"/>
    </source>
</evidence>
<dbReference type="RefSeq" id="WP_188965530.1">
    <property type="nucleotide sequence ID" value="NZ_BMKW01000002.1"/>
</dbReference>
<dbReference type="InterPro" id="IPR009200">
    <property type="entry name" value="DUF1269_membrane"/>
</dbReference>
<gene>
    <name evidence="1" type="ORF">GCM10011320_06720</name>
</gene>
<dbReference type="Pfam" id="PF06897">
    <property type="entry name" value="DUF1269"/>
    <property type="match status" value="1"/>
</dbReference>
<evidence type="ECO:0000313" key="1">
    <source>
        <dbReference type="EMBL" id="GGJ02545.1"/>
    </source>
</evidence>
<name>A0A917K8C7_9PROT</name>
<protein>
    <submittedName>
        <fullName evidence="1">Membrane protein</fullName>
    </submittedName>
</protein>
<reference evidence="1" key="1">
    <citation type="journal article" date="2014" name="Int. J. Syst. Evol. Microbiol.">
        <title>Complete genome sequence of Corynebacterium casei LMG S-19264T (=DSM 44701T), isolated from a smear-ripened cheese.</title>
        <authorList>
            <consortium name="US DOE Joint Genome Institute (JGI-PGF)"/>
            <person name="Walter F."/>
            <person name="Albersmeier A."/>
            <person name="Kalinowski J."/>
            <person name="Ruckert C."/>
        </authorList>
    </citation>
    <scope>NUCLEOTIDE SEQUENCE</scope>
    <source>
        <strain evidence="1">CGMCC 1.3617</strain>
    </source>
</reference>
<reference evidence="1" key="2">
    <citation type="submission" date="2020-09" db="EMBL/GenBank/DDBJ databases">
        <authorList>
            <person name="Sun Q."/>
            <person name="Zhou Y."/>
        </authorList>
    </citation>
    <scope>NUCLEOTIDE SEQUENCE</scope>
    <source>
        <strain evidence="1">CGMCC 1.3617</strain>
    </source>
</reference>
<dbReference type="EMBL" id="BMKW01000002">
    <property type="protein sequence ID" value="GGJ02545.1"/>
    <property type="molecule type" value="Genomic_DNA"/>
</dbReference>
<organism evidence="1 2">
    <name type="scientific">Neoroseomonas lacus</name>
    <dbReference type="NCBI Taxonomy" id="287609"/>
    <lineage>
        <taxon>Bacteria</taxon>
        <taxon>Pseudomonadati</taxon>
        <taxon>Pseudomonadota</taxon>
        <taxon>Alphaproteobacteria</taxon>
        <taxon>Acetobacterales</taxon>
        <taxon>Acetobacteraceae</taxon>
        <taxon>Neoroseomonas</taxon>
    </lineage>
</organism>